<gene>
    <name evidence="1" type="ORF">HUG12_02380</name>
</gene>
<evidence type="ECO:0000313" key="2">
    <source>
        <dbReference type="Proteomes" id="UP000509626"/>
    </source>
</evidence>
<reference evidence="1 2" key="1">
    <citation type="submission" date="2020-06" db="EMBL/GenBank/DDBJ databases">
        <title>NJ-3-1, isolated from saline soil.</title>
        <authorList>
            <person name="Cui H.L."/>
            <person name="Shi X."/>
        </authorList>
    </citation>
    <scope>NUCLEOTIDE SEQUENCE [LARGE SCALE GENOMIC DNA]</scope>
    <source>
        <strain evidence="1 2">NJ-3-1</strain>
    </source>
</reference>
<dbReference type="SUPFAM" id="SSF101386">
    <property type="entry name" value="all-alpha NTP pyrophosphatases"/>
    <property type="match status" value="1"/>
</dbReference>
<dbReference type="AlphaFoldDB" id="A0A7D5L8H3"/>
<dbReference type="GO" id="GO:0016787">
    <property type="term" value="F:hydrolase activity"/>
    <property type="evidence" value="ECO:0007669"/>
    <property type="project" value="UniProtKB-KW"/>
</dbReference>
<evidence type="ECO:0000313" key="1">
    <source>
        <dbReference type="EMBL" id="QLG60653.1"/>
    </source>
</evidence>
<accession>A0A7D5L8H3</accession>
<dbReference type="OrthoDB" id="313097at2157"/>
<dbReference type="CDD" id="cd11532">
    <property type="entry name" value="NTP-PPase_COG4997"/>
    <property type="match status" value="1"/>
</dbReference>
<dbReference type="KEGG" id="halu:HUG12_02380"/>
<dbReference type="GeneID" id="56036269"/>
<dbReference type="RefSeq" id="WP_179267239.1">
    <property type="nucleotide sequence ID" value="NZ_CP058579.1"/>
</dbReference>
<name>A0A7D5L8H3_9EURY</name>
<sequence>MPTEYDKLIRDRIPEVIESNGETAVTRRVEGEEYGDYLAEKLVEEASEFREAREDEGEDADRELADVLEVVETLLDRRDRERIDRLRADKVGERGGFAEGIVLERVEGGD</sequence>
<organism evidence="1 2">
    <name type="scientific">Halorarum salinum</name>
    <dbReference type="NCBI Taxonomy" id="2743089"/>
    <lineage>
        <taxon>Archaea</taxon>
        <taxon>Methanobacteriati</taxon>
        <taxon>Methanobacteriota</taxon>
        <taxon>Stenosarchaea group</taxon>
        <taxon>Halobacteria</taxon>
        <taxon>Halobacteriales</taxon>
        <taxon>Haloferacaceae</taxon>
        <taxon>Halorarum</taxon>
    </lineage>
</organism>
<protein>
    <submittedName>
        <fullName evidence="1">Nucleoside triphosphate pyrophosphohydrolase</fullName>
    </submittedName>
</protein>
<keyword evidence="2" id="KW-1185">Reference proteome</keyword>
<keyword evidence="1" id="KW-0378">Hydrolase</keyword>
<dbReference type="InterPro" id="IPR038735">
    <property type="entry name" value="MSMEG_1276-like_NTP-PPase_dom"/>
</dbReference>
<dbReference type="Proteomes" id="UP000509626">
    <property type="component" value="Chromosome"/>
</dbReference>
<dbReference type="EMBL" id="CP058579">
    <property type="protein sequence ID" value="QLG60653.1"/>
    <property type="molecule type" value="Genomic_DNA"/>
</dbReference>
<proteinExistence type="predicted"/>